<evidence type="ECO:0000313" key="2">
    <source>
        <dbReference type="EMBL" id="WLQ60408.1"/>
    </source>
</evidence>
<dbReference type="EMBL" id="CP120988">
    <property type="protein sequence ID" value="WLQ60408.1"/>
    <property type="molecule type" value="Genomic_DNA"/>
</dbReference>
<dbReference type="Proteomes" id="UP001235744">
    <property type="component" value="Chromosome"/>
</dbReference>
<sequence length="58" mass="7001">MNDCDPLWLPDELATTVPRMRRIPVDYSRPATRGVTRHDMHKKRRRRRVRTVPTGRYL</sequence>
<evidence type="ECO:0008006" key="4">
    <source>
        <dbReference type="Google" id="ProtNLM"/>
    </source>
</evidence>
<protein>
    <recommendedName>
        <fullName evidence="4">Transposase</fullName>
    </recommendedName>
</protein>
<gene>
    <name evidence="2" type="ORF">P8A19_35515</name>
</gene>
<reference evidence="2 3" key="1">
    <citation type="submission" date="2023-03" db="EMBL/GenBank/DDBJ databases">
        <title>Isolation and description of six Streptomyces strains from soil environments, able to metabolize different microbial glucans.</title>
        <authorList>
            <person name="Widen T."/>
            <person name="Larsbrink J."/>
        </authorList>
    </citation>
    <scope>NUCLEOTIDE SEQUENCE [LARGE SCALE GENOMIC DNA]</scope>
    <source>
        <strain evidence="2 3">Alt2</strain>
    </source>
</reference>
<feature type="compositionally biased region" description="Basic residues" evidence="1">
    <location>
        <begin position="39"/>
        <end position="50"/>
    </location>
</feature>
<proteinExistence type="predicted"/>
<keyword evidence="3" id="KW-1185">Reference proteome</keyword>
<evidence type="ECO:0000256" key="1">
    <source>
        <dbReference type="SAM" id="MobiDB-lite"/>
    </source>
</evidence>
<dbReference type="RefSeq" id="WP_306069309.1">
    <property type="nucleotide sequence ID" value="NZ_CP120988.1"/>
</dbReference>
<accession>A0ABY9IY34</accession>
<name>A0ABY9IY34_9ACTN</name>
<evidence type="ECO:0000313" key="3">
    <source>
        <dbReference type="Proteomes" id="UP001235744"/>
    </source>
</evidence>
<feature type="region of interest" description="Disordered" evidence="1">
    <location>
        <begin position="27"/>
        <end position="58"/>
    </location>
</feature>
<organism evidence="2 3">
    <name type="scientific">Streptomyces poriferorum</name>
    <dbReference type="NCBI Taxonomy" id="2798799"/>
    <lineage>
        <taxon>Bacteria</taxon>
        <taxon>Bacillati</taxon>
        <taxon>Actinomycetota</taxon>
        <taxon>Actinomycetes</taxon>
        <taxon>Kitasatosporales</taxon>
        <taxon>Streptomycetaceae</taxon>
        <taxon>Streptomyces</taxon>
    </lineage>
</organism>